<name>A0A2T7BJ13_9BACT</name>
<proteinExistence type="predicted"/>
<dbReference type="Proteomes" id="UP000244450">
    <property type="component" value="Unassembled WGS sequence"/>
</dbReference>
<protein>
    <recommendedName>
        <fullName evidence="4">DUF3108 domain-containing protein</fullName>
    </recommendedName>
</protein>
<accession>A0A2T7BJ13</accession>
<dbReference type="InterPro" id="IPR021457">
    <property type="entry name" value="DUF3108"/>
</dbReference>
<feature type="chain" id="PRO_5015475814" description="DUF3108 domain-containing protein" evidence="1">
    <location>
        <begin position="23"/>
        <end position="262"/>
    </location>
</feature>
<dbReference type="OrthoDB" id="6057441at2"/>
<dbReference type="AlphaFoldDB" id="A0A2T7BJ13"/>
<keyword evidence="1" id="KW-0732">Signal</keyword>
<reference evidence="2 3" key="1">
    <citation type="submission" date="2018-04" db="EMBL/GenBank/DDBJ databases">
        <title>Chitinophaga fuyangensis sp. nov., isolated from soil in a chemical factory.</title>
        <authorList>
            <person name="Chen K."/>
        </authorList>
    </citation>
    <scope>NUCLEOTIDE SEQUENCE [LARGE SCALE GENOMIC DNA]</scope>
    <source>
        <strain evidence="2 3">LY-1</strain>
    </source>
</reference>
<evidence type="ECO:0008006" key="4">
    <source>
        <dbReference type="Google" id="ProtNLM"/>
    </source>
</evidence>
<evidence type="ECO:0000313" key="2">
    <source>
        <dbReference type="EMBL" id="PUZ26276.1"/>
    </source>
</evidence>
<dbReference type="EMBL" id="QCYK01000002">
    <property type="protein sequence ID" value="PUZ26276.1"/>
    <property type="molecule type" value="Genomic_DNA"/>
</dbReference>
<dbReference type="RefSeq" id="WP_108688114.1">
    <property type="nucleotide sequence ID" value="NZ_QCYK01000002.1"/>
</dbReference>
<comment type="caution">
    <text evidence="2">The sequence shown here is derived from an EMBL/GenBank/DDBJ whole genome shotgun (WGS) entry which is preliminary data.</text>
</comment>
<dbReference type="Pfam" id="PF11306">
    <property type="entry name" value="DUF3108"/>
    <property type="match status" value="1"/>
</dbReference>
<keyword evidence="3" id="KW-1185">Reference proteome</keyword>
<sequence length="262" mass="29849">MKCIGFALFLAGIFPVFSPAQAQTIDTIRVNDHRLQLGRLATGTHRYLVYNETAAGERTNMWIWERTVSTGFRPGAPIKAIMKPYSYIVTQHWYGSDAQHGERKVTSVVRHEDFAPLYHFSELTASGKTQTEAFDFRADSVVTPDTVATTAPRTAQALAEPTYNWELDLELFPLLPLKAGKTMAINFYHPGAPLAPAYYNYTVQGSDNLLLYNGRKASCWVLAIDYGKGNYAIWWIDKKKHLVWRMKEYFNGQYRFKVLMTS</sequence>
<organism evidence="2 3">
    <name type="scientific">Chitinophaga parva</name>
    <dbReference type="NCBI Taxonomy" id="2169414"/>
    <lineage>
        <taxon>Bacteria</taxon>
        <taxon>Pseudomonadati</taxon>
        <taxon>Bacteroidota</taxon>
        <taxon>Chitinophagia</taxon>
        <taxon>Chitinophagales</taxon>
        <taxon>Chitinophagaceae</taxon>
        <taxon>Chitinophaga</taxon>
    </lineage>
</organism>
<gene>
    <name evidence="2" type="ORF">DCC81_18810</name>
</gene>
<feature type="signal peptide" evidence="1">
    <location>
        <begin position="1"/>
        <end position="22"/>
    </location>
</feature>
<evidence type="ECO:0000313" key="3">
    <source>
        <dbReference type="Proteomes" id="UP000244450"/>
    </source>
</evidence>
<evidence type="ECO:0000256" key="1">
    <source>
        <dbReference type="SAM" id="SignalP"/>
    </source>
</evidence>